<proteinExistence type="predicted"/>
<dbReference type="Gene3D" id="3.40.50.300">
    <property type="entry name" value="P-loop containing nucleotide triphosphate hydrolases"/>
    <property type="match status" value="1"/>
</dbReference>
<gene>
    <name evidence="1" type="ORF">DXB93_18545</name>
</gene>
<feature type="non-terminal residue" evidence="1">
    <location>
        <position position="1"/>
    </location>
</feature>
<organism evidence="1 2">
    <name type="scientific">Thomasclavelia ramosa</name>
    <dbReference type="NCBI Taxonomy" id="1547"/>
    <lineage>
        <taxon>Bacteria</taxon>
        <taxon>Bacillati</taxon>
        <taxon>Bacillota</taxon>
        <taxon>Erysipelotrichia</taxon>
        <taxon>Erysipelotrichales</taxon>
        <taxon>Coprobacillaceae</taxon>
        <taxon>Thomasclavelia</taxon>
    </lineage>
</organism>
<dbReference type="Proteomes" id="UP000261032">
    <property type="component" value="Unassembled WGS sequence"/>
</dbReference>
<reference evidence="1 2" key="1">
    <citation type="submission" date="2018-08" db="EMBL/GenBank/DDBJ databases">
        <title>A genome reference for cultivated species of the human gut microbiota.</title>
        <authorList>
            <person name="Zou Y."/>
            <person name="Xue W."/>
            <person name="Luo G."/>
        </authorList>
    </citation>
    <scope>NUCLEOTIDE SEQUENCE [LARGE SCALE GENOMIC DNA]</scope>
    <source>
        <strain evidence="1 2">OM06-4</strain>
    </source>
</reference>
<evidence type="ECO:0000313" key="1">
    <source>
        <dbReference type="EMBL" id="RGD76649.1"/>
    </source>
</evidence>
<name>A0A3E3E4W1_9FIRM</name>
<dbReference type="InterPro" id="IPR027417">
    <property type="entry name" value="P-loop_NTPase"/>
</dbReference>
<sequence>QTKIDGIIETVKSVNDITKETVVKQLKLLLTDFYDIYINRKLEDISNVEWFLLEDVLNKLTENKKFGFYETIALEDIYNLELSLKDMVVSYGYIFNRITNIDFDLTKSLVYNISSFKGLDKKVKSSYVSLLLDYEMSAVYLNQKRNYELMKEKGLELGYLKRPLITHEIIIDETMQYTDDKGFLNKVLELMKYQRKCFSGSTFVIHATDDINKNLENNGDLLSQLFELTTNKFIGYTTGKSLTTLPVLIPQLNKNDCKLISTFSKGKNNERTFFVFDDKKRKIIMTSIINSFQKTYYKGGV</sequence>
<comment type="caution">
    <text evidence="1">The sequence shown here is derived from an EMBL/GenBank/DDBJ whole genome shotgun (WGS) entry which is preliminary data.</text>
</comment>
<accession>A0A3E3E4W1</accession>
<evidence type="ECO:0000313" key="2">
    <source>
        <dbReference type="Proteomes" id="UP000261032"/>
    </source>
</evidence>
<protein>
    <submittedName>
        <fullName evidence="1">Uncharacterized protein</fullName>
    </submittedName>
</protein>
<dbReference type="EMBL" id="QUSL01000066">
    <property type="protein sequence ID" value="RGD76649.1"/>
    <property type="molecule type" value="Genomic_DNA"/>
</dbReference>
<dbReference type="AlphaFoldDB" id="A0A3E3E4W1"/>